<dbReference type="Pfam" id="PF08279">
    <property type="entry name" value="HTH_11"/>
    <property type="match status" value="1"/>
</dbReference>
<dbReference type="InterPro" id="IPR013196">
    <property type="entry name" value="HTH_11"/>
</dbReference>
<evidence type="ECO:0000313" key="2">
    <source>
        <dbReference type="EMBL" id="SFE81860.1"/>
    </source>
</evidence>
<protein>
    <submittedName>
        <fullName evidence="2">HTH domain-containing protein</fullName>
    </submittedName>
</protein>
<organism evidence="2 3">
    <name type="scientific">Thermoflexibacter ruber</name>
    <dbReference type="NCBI Taxonomy" id="1003"/>
    <lineage>
        <taxon>Bacteria</taxon>
        <taxon>Pseudomonadati</taxon>
        <taxon>Bacteroidota</taxon>
        <taxon>Cytophagia</taxon>
        <taxon>Cytophagales</taxon>
        <taxon>Thermoflexibacteraceae</taxon>
        <taxon>Thermoflexibacter</taxon>
    </lineage>
</organism>
<dbReference type="InterPro" id="IPR036390">
    <property type="entry name" value="WH_DNA-bd_sf"/>
</dbReference>
<dbReference type="AlphaFoldDB" id="A0A1I2DPJ4"/>
<gene>
    <name evidence="2" type="ORF">SAMN04488541_100789</name>
</gene>
<keyword evidence="3" id="KW-1185">Reference proteome</keyword>
<dbReference type="Gene3D" id="1.10.10.10">
    <property type="entry name" value="Winged helix-like DNA-binding domain superfamily/Winged helix DNA-binding domain"/>
    <property type="match status" value="1"/>
</dbReference>
<feature type="domain" description="Helix-turn-helix type 11" evidence="1">
    <location>
        <begin position="12"/>
        <end position="53"/>
    </location>
</feature>
<dbReference type="InterPro" id="IPR036388">
    <property type="entry name" value="WH-like_DNA-bd_sf"/>
</dbReference>
<accession>A0A1I2DPJ4</accession>
<dbReference type="RefSeq" id="WP_091541508.1">
    <property type="nucleotide sequence ID" value="NZ_FONY01000007.1"/>
</dbReference>
<dbReference type="SUPFAM" id="SSF46785">
    <property type="entry name" value="Winged helix' DNA-binding domain"/>
    <property type="match status" value="1"/>
</dbReference>
<dbReference type="STRING" id="1003.SAMN04488541_100789"/>
<dbReference type="Proteomes" id="UP000199513">
    <property type="component" value="Unassembled WGS sequence"/>
</dbReference>
<sequence>MKANDKLKTLSYLHYLIKHKSTGSPEQLAEKLGVCKRTAQNYIEYLKELGAPIKYCHFSISYCYTDMWDIRLPEG</sequence>
<dbReference type="OrthoDB" id="1163801at2"/>
<dbReference type="EMBL" id="FONY01000007">
    <property type="protein sequence ID" value="SFE81860.1"/>
    <property type="molecule type" value="Genomic_DNA"/>
</dbReference>
<name>A0A1I2DPJ4_9BACT</name>
<evidence type="ECO:0000313" key="3">
    <source>
        <dbReference type="Proteomes" id="UP000199513"/>
    </source>
</evidence>
<evidence type="ECO:0000259" key="1">
    <source>
        <dbReference type="Pfam" id="PF08279"/>
    </source>
</evidence>
<reference evidence="2 3" key="1">
    <citation type="submission" date="2016-10" db="EMBL/GenBank/DDBJ databases">
        <authorList>
            <person name="de Groot N.N."/>
        </authorList>
    </citation>
    <scope>NUCLEOTIDE SEQUENCE [LARGE SCALE GENOMIC DNA]</scope>
    <source>
        <strain>GEY</strain>
        <strain evidence="3">DSM 9560</strain>
    </source>
</reference>
<proteinExistence type="predicted"/>